<dbReference type="SUPFAM" id="SSF47699">
    <property type="entry name" value="Bifunctional inhibitor/lipid-transfer protein/seed storage 2S albumin"/>
    <property type="match status" value="1"/>
</dbReference>
<evidence type="ECO:0000259" key="4">
    <source>
        <dbReference type="SMART" id="SM00499"/>
    </source>
</evidence>
<dbReference type="Gramene" id="CDP02750">
    <property type="protein sequence ID" value="CDP02750"/>
    <property type="gene ID" value="GSCOC_T00040232001"/>
</dbReference>
<evidence type="ECO:0000256" key="3">
    <source>
        <dbReference type="SAM" id="SignalP"/>
    </source>
</evidence>
<name>A0A068U2I6_COFCA</name>
<dbReference type="PANTHER" id="PTHR33214">
    <property type="entry name" value="BIFUNCTIONAL INHIBITOR/LIPID-TRANSFER PROTEIN/SEED STORAGE 2S ALBUMIN SUPERFAMILY PROTEIN"/>
    <property type="match status" value="1"/>
</dbReference>
<dbReference type="Pfam" id="PF00234">
    <property type="entry name" value="Tryp_alpha_amyl"/>
    <property type="match status" value="1"/>
</dbReference>
<dbReference type="GO" id="GO:0008289">
    <property type="term" value="F:lipid binding"/>
    <property type="evidence" value="ECO:0007669"/>
    <property type="project" value="UniProtKB-KW"/>
</dbReference>
<dbReference type="InterPro" id="IPR016140">
    <property type="entry name" value="Bifunc_inhib/LTP/seed_store"/>
</dbReference>
<dbReference type="CDD" id="cd01959">
    <property type="entry name" value="nsLTP2"/>
    <property type="match status" value="1"/>
</dbReference>
<dbReference type="GO" id="GO:0006869">
    <property type="term" value="P:lipid transport"/>
    <property type="evidence" value="ECO:0007669"/>
    <property type="project" value="InterPro"/>
</dbReference>
<dbReference type="Proteomes" id="UP000295252">
    <property type="component" value="Chromosome IX"/>
</dbReference>
<dbReference type="InterPro" id="IPR036312">
    <property type="entry name" value="Bifun_inhib/LTP/seed_sf"/>
</dbReference>
<evidence type="ECO:0000313" key="6">
    <source>
        <dbReference type="Proteomes" id="UP000295252"/>
    </source>
</evidence>
<gene>
    <name evidence="5" type="ORF">GSCOC_T00040232001</name>
</gene>
<dbReference type="InParanoid" id="A0A068U2I6"/>
<keyword evidence="6" id="KW-1185">Reference proteome</keyword>
<feature type="chain" id="PRO_5001657287" description="Bifunctional inhibitor/plant lipid transfer protein/seed storage helical domain-containing protein" evidence="3">
    <location>
        <begin position="29"/>
        <end position="96"/>
    </location>
</feature>
<dbReference type="OrthoDB" id="665742at2759"/>
<sequence>MKMKFRHAVAAWLVMLVVAVGEVQVSRAVTCSIAELSPCLSAINGPNPPSAPCCAKLKEQRPCFCGYIQNPTYAQYVNSPKAKGIAKACQVSIPNC</sequence>
<accession>A0A068U2I6</accession>
<reference evidence="6" key="1">
    <citation type="journal article" date="2014" name="Science">
        <title>The coffee genome provides insight into the convergent evolution of caffeine biosynthesis.</title>
        <authorList>
            <person name="Denoeud F."/>
            <person name="Carretero-Paulet L."/>
            <person name="Dereeper A."/>
            <person name="Droc G."/>
            <person name="Guyot R."/>
            <person name="Pietrella M."/>
            <person name="Zheng C."/>
            <person name="Alberti A."/>
            <person name="Anthony F."/>
            <person name="Aprea G."/>
            <person name="Aury J.M."/>
            <person name="Bento P."/>
            <person name="Bernard M."/>
            <person name="Bocs S."/>
            <person name="Campa C."/>
            <person name="Cenci A."/>
            <person name="Combes M.C."/>
            <person name="Crouzillat D."/>
            <person name="Da Silva C."/>
            <person name="Daddiego L."/>
            <person name="De Bellis F."/>
            <person name="Dussert S."/>
            <person name="Garsmeur O."/>
            <person name="Gayraud T."/>
            <person name="Guignon V."/>
            <person name="Jahn K."/>
            <person name="Jamilloux V."/>
            <person name="Joet T."/>
            <person name="Labadie K."/>
            <person name="Lan T."/>
            <person name="Leclercq J."/>
            <person name="Lepelley M."/>
            <person name="Leroy T."/>
            <person name="Li L.T."/>
            <person name="Librado P."/>
            <person name="Lopez L."/>
            <person name="Munoz A."/>
            <person name="Noel B."/>
            <person name="Pallavicini A."/>
            <person name="Perrotta G."/>
            <person name="Poncet V."/>
            <person name="Pot D."/>
            <person name="Priyono X."/>
            <person name="Rigoreau M."/>
            <person name="Rouard M."/>
            <person name="Rozas J."/>
            <person name="Tranchant-Dubreuil C."/>
            <person name="VanBuren R."/>
            <person name="Zhang Q."/>
            <person name="Andrade A.C."/>
            <person name="Argout X."/>
            <person name="Bertrand B."/>
            <person name="de Kochko A."/>
            <person name="Graziosi G."/>
            <person name="Henry R.J."/>
            <person name="Jayarama X."/>
            <person name="Ming R."/>
            <person name="Nagai C."/>
            <person name="Rounsley S."/>
            <person name="Sankoff D."/>
            <person name="Giuliano G."/>
            <person name="Albert V.A."/>
            <person name="Wincker P."/>
            <person name="Lashermes P."/>
        </authorList>
    </citation>
    <scope>NUCLEOTIDE SEQUENCE [LARGE SCALE GENOMIC DNA]</scope>
    <source>
        <strain evidence="6">cv. DH200-94</strain>
    </source>
</reference>
<proteinExistence type="predicted"/>
<feature type="signal peptide" evidence="3">
    <location>
        <begin position="1"/>
        <end position="28"/>
    </location>
</feature>
<dbReference type="STRING" id="49390.A0A068U2I6"/>
<keyword evidence="1" id="KW-0813">Transport</keyword>
<organism evidence="5 6">
    <name type="scientific">Coffea canephora</name>
    <name type="common">Robusta coffee</name>
    <dbReference type="NCBI Taxonomy" id="49390"/>
    <lineage>
        <taxon>Eukaryota</taxon>
        <taxon>Viridiplantae</taxon>
        <taxon>Streptophyta</taxon>
        <taxon>Embryophyta</taxon>
        <taxon>Tracheophyta</taxon>
        <taxon>Spermatophyta</taxon>
        <taxon>Magnoliopsida</taxon>
        <taxon>eudicotyledons</taxon>
        <taxon>Gunneridae</taxon>
        <taxon>Pentapetalae</taxon>
        <taxon>asterids</taxon>
        <taxon>lamiids</taxon>
        <taxon>Gentianales</taxon>
        <taxon>Rubiaceae</taxon>
        <taxon>Ixoroideae</taxon>
        <taxon>Gardenieae complex</taxon>
        <taxon>Bertiereae - Coffeeae clade</taxon>
        <taxon>Coffeeae</taxon>
        <taxon>Coffea</taxon>
    </lineage>
</organism>
<keyword evidence="2" id="KW-0446">Lipid-binding</keyword>
<feature type="domain" description="Bifunctional inhibitor/plant lipid transfer protein/seed storage helical" evidence="4">
    <location>
        <begin position="31"/>
        <end position="96"/>
    </location>
</feature>
<dbReference type="InterPro" id="IPR033872">
    <property type="entry name" value="nsLTP2"/>
</dbReference>
<dbReference type="OMA" id="AVTCKVE"/>
<dbReference type="PANTHER" id="PTHR33214:SF44">
    <property type="entry name" value="NON-SPECIFIC LIPID TRANSFER PROTEIN GPI-ANCHORED 33"/>
    <property type="match status" value="1"/>
</dbReference>
<dbReference type="Gene3D" id="1.10.110.10">
    <property type="entry name" value="Plant lipid-transfer and hydrophobic proteins"/>
    <property type="match status" value="1"/>
</dbReference>
<dbReference type="SMART" id="SM00499">
    <property type="entry name" value="AAI"/>
    <property type="match status" value="1"/>
</dbReference>
<protein>
    <recommendedName>
        <fullName evidence="4">Bifunctional inhibitor/plant lipid transfer protein/seed storage helical domain-containing protein</fullName>
    </recommendedName>
</protein>
<dbReference type="AlphaFoldDB" id="A0A068U2I6"/>
<evidence type="ECO:0000256" key="2">
    <source>
        <dbReference type="ARBA" id="ARBA00023121"/>
    </source>
</evidence>
<keyword evidence="3" id="KW-0732">Signal</keyword>
<dbReference type="EMBL" id="HG739092">
    <property type="protein sequence ID" value="CDP02750.1"/>
    <property type="molecule type" value="Genomic_DNA"/>
</dbReference>
<evidence type="ECO:0000256" key="1">
    <source>
        <dbReference type="ARBA" id="ARBA00022448"/>
    </source>
</evidence>
<evidence type="ECO:0000313" key="5">
    <source>
        <dbReference type="EMBL" id="CDP02750.1"/>
    </source>
</evidence>
<dbReference type="PhylomeDB" id="A0A068U2I6"/>